<reference evidence="1" key="1">
    <citation type="submission" date="2018-02" db="EMBL/GenBank/DDBJ databases">
        <title>Rhizophora mucronata_Transcriptome.</title>
        <authorList>
            <person name="Meera S.P."/>
            <person name="Sreeshan A."/>
            <person name="Augustine A."/>
        </authorList>
    </citation>
    <scope>NUCLEOTIDE SEQUENCE</scope>
    <source>
        <tissue evidence="1">Leaf</tissue>
    </source>
</reference>
<dbReference type="EMBL" id="GGEC01086127">
    <property type="protein sequence ID" value="MBX66611.1"/>
    <property type="molecule type" value="Transcribed_RNA"/>
</dbReference>
<protein>
    <submittedName>
        <fullName evidence="1">Uncharacterized protein</fullName>
    </submittedName>
</protein>
<accession>A0A2P2QHZ5</accession>
<proteinExistence type="predicted"/>
<sequence>MDGEDEKQRKRKEISVAIRKLYTNLNKSRRN</sequence>
<organism evidence="1">
    <name type="scientific">Rhizophora mucronata</name>
    <name type="common">Asiatic mangrove</name>
    <dbReference type="NCBI Taxonomy" id="61149"/>
    <lineage>
        <taxon>Eukaryota</taxon>
        <taxon>Viridiplantae</taxon>
        <taxon>Streptophyta</taxon>
        <taxon>Embryophyta</taxon>
        <taxon>Tracheophyta</taxon>
        <taxon>Spermatophyta</taxon>
        <taxon>Magnoliopsida</taxon>
        <taxon>eudicotyledons</taxon>
        <taxon>Gunneridae</taxon>
        <taxon>Pentapetalae</taxon>
        <taxon>rosids</taxon>
        <taxon>fabids</taxon>
        <taxon>Malpighiales</taxon>
        <taxon>Rhizophoraceae</taxon>
        <taxon>Rhizophora</taxon>
    </lineage>
</organism>
<evidence type="ECO:0000313" key="1">
    <source>
        <dbReference type="EMBL" id="MBX66611.1"/>
    </source>
</evidence>
<dbReference type="AlphaFoldDB" id="A0A2P2QHZ5"/>
<name>A0A2P2QHZ5_RHIMU</name>